<sequence>MENKIVEMRGVPLLQLPLDVCLHVLGFLSPVDLQTLIEMDEKFISVVKCLGVTYWKDYLQKRGMSWSTLFPFTSWADLGYSMLVEDTTNSPKSWETLTIKWDQERLNFNWKDQRNAILEPILRGIQEKITLIIIYILQKEVQVTPVVGHKFTRRCEMTFICRPSAQLPLDIYAFMEISGTPQPRTRTRYIEDFNGDSTKIVSDGNKCAKVQVPIYVIENIFRLAYYDRLVFEMGYEPHDVLKEKLDTILESWEALQDKYLFRFYIEEMFTNGFFINPTLYN</sequence>
<dbReference type="GeneID" id="10024898"/>
<dbReference type="EMBL" id="DS989830">
    <property type="protein sequence ID" value="EFR05560.1"/>
    <property type="molecule type" value="Genomic_DNA"/>
</dbReference>
<dbReference type="RefSeq" id="XP_003169667.1">
    <property type="nucleotide sequence ID" value="XM_003169619.1"/>
</dbReference>
<dbReference type="Proteomes" id="UP000002669">
    <property type="component" value="Unassembled WGS sequence"/>
</dbReference>
<name>E4V635_ARTGP</name>
<dbReference type="PROSITE" id="PS50181">
    <property type="entry name" value="FBOX"/>
    <property type="match status" value="1"/>
</dbReference>
<dbReference type="InParanoid" id="E4V635"/>
<gene>
    <name evidence="2" type="ORF">MGYG_08576</name>
</gene>
<reference evidence="3" key="1">
    <citation type="journal article" date="2012" name="MBio">
        <title>Comparative genome analysis of Trichophyton rubrum and related dermatophytes reveals candidate genes involved in infection.</title>
        <authorList>
            <person name="Martinez D.A."/>
            <person name="Oliver B.G."/>
            <person name="Graeser Y."/>
            <person name="Goldberg J.M."/>
            <person name="Li W."/>
            <person name="Martinez-Rossi N.M."/>
            <person name="Monod M."/>
            <person name="Shelest E."/>
            <person name="Barton R.C."/>
            <person name="Birch E."/>
            <person name="Brakhage A.A."/>
            <person name="Chen Z."/>
            <person name="Gurr S.J."/>
            <person name="Heiman D."/>
            <person name="Heitman J."/>
            <person name="Kosti I."/>
            <person name="Rossi A."/>
            <person name="Saif S."/>
            <person name="Samalova M."/>
            <person name="Saunders C.W."/>
            <person name="Shea T."/>
            <person name="Summerbell R.C."/>
            <person name="Xu J."/>
            <person name="Young S."/>
            <person name="Zeng Q."/>
            <person name="Birren B.W."/>
            <person name="Cuomo C.A."/>
            <person name="White T.C."/>
        </authorList>
    </citation>
    <scope>NUCLEOTIDE SEQUENCE [LARGE SCALE GENOMIC DNA]</scope>
    <source>
        <strain evidence="3">ATCC MYA-4604 / CBS 118893</strain>
    </source>
</reference>
<accession>E4V635</accession>
<keyword evidence="3" id="KW-1185">Reference proteome</keyword>
<evidence type="ECO:0000259" key="1">
    <source>
        <dbReference type="PROSITE" id="PS50181"/>
    </source>
</evidence>
<organism evidence="3">
    <name type="scientific">Arthroderma gypseum (strain ATCC MYA-4604 / CBS 118893)</name>
    <name type="common">Microsporum gypseum</name>
    <dbReference type="NCBI Taxonomy" id="535722"/>
    <lineage>
        <taxon>Eukaryota</taxon>
        <taxon>Fungi</taxon>
        <taxon>Dikarya</taxon>
        <taxon>Ascomycota</taxon>
        <taxon>Pezizomycotina</taxon>
        <taxon>Eurotiomycetes</taxon>
        <taxon>Eurotiomycetidae</taxon>
        <taxon>Onygenales</taxon>
        <taxon>Arthrodermataceae</taxon>
        <taxon>Nannizzia</taxon>
    </lineage>
</organism>
<dbReference type="VEuPathDB" id="FungiDB:MGYG_08576"/>
<protein>
    <recommendedName>
        <fullName evidence="1">F-box domain-containing protein</fullName>
    </recommendedName>
</protein>
<dbReference type="AlphaFoldDB" id="E4V635"/>
<dbReference type="InterPro" id="IPR001810">
    <property type="entry name" value="F-box_dom"/>
</dbReference>
<dbReference type="HOGENOM" id="CLU_990374_0_0_1"/>
<feature type="domain" description="F-box" evidence="1">
    <location>
        <begin position="10"/>
        <end position="58"/>
    </location>
</feature>
<proteinExistence type="predicted"/>
<evidence type="ECO:0000313" key="2">
    <source>
        <dbReference type="EMBL" id="EFR05560.1"/>
    </source>
</evidence>
<evidence type="ECO:0000313" key="3">
    <source>
        <dbReference type="Proteomes" id="UP000002669"/>
    </source>
</evidence>